<gene>
    <name evidence="5" type="primary">ydiF_3</name>
    <name evidence="5" type="ORF">CLHOM_28960</name>
</gene>
<dbReference type="GO" id="GO:0008775">
    <property type="term" value="F:acetate CoA-transferase activity"/>
    <property type="evidence" value="ECO:0007669"/>
    <property type="project" value="UniProtKB-EC"/>
</dbReference>
<dbReference type="PATRIC" id="fig|1121318.3.peg.2906"/>
<protein>
    <submittedName>
        <fullName evidence="5">Acetate CoA-transferase YdiF</fullName>
        <ecNumber evidence="5">2.8.3.8</ecNumber>
    </submittedName>
</protein>
<evidence type="ECO:0000313" key="6">
    <source>
        <dbReference type="Proteomes" id="UP000037043"/>
    </source>
</evidence>
<dbReference type="Proteomes" id="UP000037043">
    <property type="component" value="Unassembled WGS sequence"/>
</dbReference>
<keyword evidence="6" id="KW-1185">Reference proteome</keyword>
<evidence type="ECO:0000256" key="3">
    <source>
        <dbReference type="PIRNR" id="PIRNR000858"/>
    </source>
</evidence>
<reference evidence="6" key="1">
    <citation type="submission" date="2015-08" db="EMBL/GenBank/DDBJ databases">
        <title>Genome sequence of the strict anaerobe Clostridium homopropionicum LuHBu1 (DSM 5847T).</title>
        <authorList>
            <person name="Poehlein A."/>
            <person name="Beck M."/>
            <person name="Schiel-Bengelsdorf B."/>
            <person name="Bengelsdorf F.R."/>
            <person name="Daniel R."/>
            <person name="Duerre P."/>
        </authorList>
    </citation>
    <scope>NUCLEOTIDE SEQUENCE [LARGE SCALE GENOMIC DNA]</scope>
    <source>
        <strain evidence="6">DSM 5847</strain>
    </source>
</reference>
<name>A0A0L6Z6L9_9CLOT</name>
<evidence type="ECO:0000256" key="4">
    <source>
        <dbReference type="PIRSR" id="PIRSR000858-1"/>
    </source>
</evidence>
<comment type="caution">
    <text evidence="5">The sequence shown here is derived from an EMBL/GenBank/DDBJ whole genome shotgun (WGS) entry which is preliminary data.</text>
</comment>
<comment type="similarity">
    <text evidence="1 3">Belongs to the 3-oxoacid CoA-transferase family.</text>
</comment>
<feature type="active site" description="5-glutamyl coenzyme A thioester intermediate" evidence="4">
    <location>
        <position position="325"/>
    </location>
</feature>
<dbReference type="InterPro" id="IPR037171">
    <property type="entry name" value="NagB/RpiA_transferase-like"/>
</dbReference>
<evidence type="ECO:0000256" key="1">
    <source>
        <dbReference type="ARBA" id="ARBA00007154"/>
    </source>
</evidence>
<organism evidence="5 6">
    <name type="scientific">Clostridium homopropionicum DSM 5847</name>
    <dbReference type="NCBI Taxonomy" id="1121318"/>
    <lineage>
        <taxon>Bacteria</taxon>
        <taxon>Bacillati</taxon>
        <taxon>Bacillota</taxon>
        <taxon>Clostridia</taxon>
        <taxon>Eubacteriales</taxon>
        <taxon>Clostridiaceae</taxon>
        <taxon>Clostridium</taxon>
    </lineage>
</organism>
<keyword evidence="2 3" id="KW-0808">Transferase</keyword>
<dbReference type="PANTHER" id="PTHR43293:SF1">
    <property type="entry name" value="ACETATE COA-TRANSFERASE YDIF"/>
    <property type="match status" value="1"/>
</dbReference>
<accession>A0A0L6Z6L9</accession>
<dbReference type="Pfam" id="PF01144">
    <property type="entry name" value="CoA_trans"/>
    <property type="match status" value="1"/>
</dbReference>
<dbReference type="STRING" id="36844.SAMN04488501_11033"/>
<dbReference type="InterPro" id="IPR004165">
    <property type="entry name" value="CoA_trans_fam_I"/>
</dbReference>
<dbReference type="GO" id="GO:0046952">
    <property type="term" value="P:ketone body catabolic process"/>
    <property type="evidence" value="ECO:0007669"/>
    <property type="project" value="InterPro"/>
</dbReference>
<dbReference type="EC" id="2.8.3.8" evidence="5"/>
<dbReference type="EMBL" id="LHUR01000036">
    <property type="protein sequence ID" value="KOA18612.1"/>
    <property type="molecule type" value="Genomic_DNA"/>
</dbReference>
<dbReference type="InterPro" id="IPR014388">
    <property type="entry name" value="3-oxoacid_CoA-transferase"/>
</dbReference>
<dbReference type="SUPFAM" id="SSF100950">
    <property type="entry name" value="NagB/RpiA/CoA transferase-like"/>
    <property type="match status" value="2"/>
</dbReference>
<dbReference type="SMART" id="SM00882">
    <property type="entry name" value="CoA_trans"/>
    <property type="match status" value="2"/>
</dbReference>
<evidence type="ECO:0000313" key="5">
    <source>
        <dbReference type="EMBL" id="KOA18612.1"/>
    </source>
</evidence>
<dbReference type="AlphaFoldDB" id="A0A0L6Z6L9"/>
<proteinExistence type="inferred from homology"/>
<dbReference type="RefSeq" id="WP_052222367.1">
    <property type="nucleotide sequence ID" value="NZ_LHUR01000036.1"/>
</dbReference>
<sequence length="522" mass="56400">MNSKLITVEQAVEMIKDGNTVATTGFAGACVPEEILIAIEKKFLETGKPKDLTSLFAAGQGNWKDGAIMHFAHEGLLKRVIGGHFDTCPGLVKLMNENKLEAYNFPQGVICHLYRAIAAKKPGEITKVGLKTYIDPRLQGGKMNNVTKEDLVKLIHINDEEWLLYPSMKIDIAIIRATTADELGNITMEDEAIYSEGLELAQAAKATGGKVIVQVKNFVKAGTLDAQEVRIPGTVVDAIVVCSDPEKYHRQTWLEYYSPVYAGHIKVPVDSLKPMELGERKVIGRRAAMELVPGAITNLGIGMPESVASIAAEEGMGDQLTLTVEAGPTGGIPAPGLSFGAGINSWAILNQTSQFDFYNGGGLDVTFLGLAQTNQKGDVNVSKFGPKIAGCGGFIDISQNTKKVIYCGTFTAGGLKLKIGDGKLEILQEGKVKKFVKNVEQVTFSGEYAAETGQTVLYITERAVFQLTKDGLMLTEVAPGIDLEKDILANMDFRPILSKDIKPMDASIFSDGLINLKEKILK</sequence>
<evidence type="ECO:0000256" key="2">
    <source>
        <dbReference type="ARBA" id="ARBA00022679"/>
    </source>
</evidence>
<dbReference type="PROSITE" id="PS51257">
    <property type="entry name" value="PROKAR_LIPOPROTEIN"/>
    <property type="match status" value="1"/>
</dbReference>
<dbReference type="PIRSF" id="PIRSF000858">
    <property type="entry name" value="SCOT-t"/>
    <property type="match status" value="1"/>
</dbReference>
<dbReference type="PANTHER" id="PTHR43293">
    <property type="entry name" value="ACETATE COA-TRANSFERASE YDIF"/>
    <property type="match status" value="1"/>
</dbReference>
<dbReference type="Gene3D" id="3.40.1080.10">
    <property type="entry name" value="Glutaconate Coenzyme A-transferase"/>
    <property type="match status" value="2"/>
</dbReference>